<dbReference type="PROSITE" id="PS50146">
    <property type="entry name" value="DAGK"/>
    <property type="match status" value="1"/>
</dbReference>
<dbReference type="InterPro" id="IPR016064">
    <property type="entry name" value="NAD/diacylglycerol_kinase_sf"/>
</dbReference>
<dbReference type="SUPFAM" id="SSF111331">
    <property type="entry name" value="NAD kinase/diacylglycerol kinase-like"/>
    <property type="match status" value="1"/>
</dbReference>
<name>A0A840I3D6_9PROT</name>
<gene>
    <name evidence="2" type="ORF">GGQ59_001812</name>
</gene>
<dbReference type="GO" id="GO:0016301">
    <property type="term" value="F:kinase activity"/>
    <property type="evidence" value="ECO:0007669"/>
    <property type="project" value="InterPro"/>
</dbReference>
<protein>
    <recommendedName>
        <fullName evidence="1">DAGKc domain-containing protein</fullName>
    </recommendedName>
</protein>
<reference evidence="2 3" key="1">
    <citation type="submission" date="2020-08" db="EMBL/GenBank/DDBJ databases">
        <title>Genomic Encyclopedia of Type Strains, Phase IV (KMG-IV): sequencing the most valuable type-strain genomes for metagenomic binning, comparative biology and taxonomic classification.</title>
        <authorList>
            <person name="Goeker M."/>
        </authorList>
    </citation>
    <scope>NUCLEOTIDE SEQUENCE [LARGE SCALE GENOMIC DNA]</scope>
    <source>
        <strain evidence="2 3">DSM 102850</strain>
    </source>
</reference>
<dbReference type="AlphaFoldDB" id="A0A840I3D6"/>
<dbReference type="Gene3D" id="2.60.200.40">
    <property type="match status" value="1"/>
</dbReference>
<evidence type="ECO:0000313" key="3">
    <source>
        <dbReference type="Proteomes" id="UP000563524"/>
    </source>
</evidence>
<dbReference type="InterPro" id="IPR001206">
    <property type="entry name" value="Diacylglycerol_kinase_cat_dom"/>
</dbReference>
<organism evidence="2 3">
    <name type="scientific">Parvularcula dongshanensis</name>
    <dbReference type="NCBI Taxonomy" id="1173995"/>
    <lineage>
        <taxon>Bacteria</taxon>
        <taxon>Pseudomonadati</taxon>
        <taxon>Pseudomonadota</taxon>
        <taxon>Alphaproteobacteria</taxon>
        <taxon>Parvularculales</taxon>
        <taxon>Parvularculaceae</taxon>
        <taxon>Parvularcula</taxon>
    </lineage>
</organism>
<dbReference type="Proteomes" id="UP000563524">
    <property type="component" value="Unassembled WGS sequence"/>
</dbReference>
<dbReference type="RefSeq" id="WP_183817734.1">
    <property type="nucleotide sequence ID" value="NZ_JACHOB010000003.1"/>
</dbReference>
<dbReference type="EMBL" id="JACHOB010000003">
    <property type="protein sequence ID" value="MBB4659287.1"/>
    <property type="molecule type" value="Genomic_DNA"/>
</dbReference>
<comment type="caution">
    <text evidence="2">The sequence shown here is derived from an EMBL/GenBank/DDBJ whole genome shotgun (WGS) entry which is preliminary data.</text>
</comment>
<evidence type="ECO:0000259" key="1">
    <source>
        <dbReference type="PROSITE" id="PS50146"/>
    </source>
</evidence>
<dbReference type="Pfam" id="PF00781">
    <property type="entry name" value="DAGK_cat"/>
    <property type="match status" value="1"/>
</dbReference>
<proteinExistence type="predicted"/>
<feature type="domain" description="DAGKc" evidence="1">
    <location>
        <begin position="21"/>
        <end position="105"/>
    </location>
</feature>
<sequence length="277" mass="29235">MLARVDLPGAARAVPDFGAIEAQIEGHDLIAVEGGDGTVLAVTTAVMRRVEAGAPAPRLILVPGGMTDLVARIAGAPREASVLTRLLTKGGRLRRLPVLRVEGAGDPLFGFFLAAGAVPRGIAYAREAIQSQGAEGSLQVAGAVAGIAWGEKGRRKAIMAPDATRADLDGETFGPDARFALVTTLPGLMVGLDPFWGREKAPIRVTLARGDSRHLRRRLVQLWLGMKPNRTAVDGYLSRNVHTLRLDTEAPLVLDGEDIPTGPLTVTSPRSLTVVMP</sequence>
<accession>A0A840I3D6</accession>
<keyword evidence="3" id="KW-1185">Reference proteome</keyword>
<dbReference type="InterPro" id="IPR017438">
    <property type="entry name" value="ATP-NAD_kinase_N"/>
</dbReference>
<dbReference type="Gene3D" id="3.40.50.10330">
    <property type="entry name" value="Probable inorganic polyphosphate/atp-NAD kinase, domain 1"/>
    <property type="match status" value="1"/>
</dbReference>
<evidence type="ECO:0000313" key="2">
    <source>
        <dbReference type="EMBL" id="MBB4659287.1"/>
    </source>
</evidence>